<accession>A0ABR6XK74</accession>
<dbReference type="RefSeq" id="WP_186888976.1">
    <property type="nucleotide sequence ID" value="NZ_JACOFU010000001.1"/>
</dbReference>
<evidence type="ECO:0000313" key="1">
    <source>
        <dbReference type="EMBL" id="MBC3829919.1"/>
    </source>
</evidence>
<reference evidence="1 2" key="1">
    <citation type="submission" date="2020-08" db="EMBL/GenBank/DDBJ databases">
        <title>Novel species isolated from subtropical streams in China.</title>
        <authorList>
            <person name="Lu H."/>
        </authorList>
    </citation>
    <scope>NUCLEOTIDE SEQUENCE [LARGE SCALE GENOMIC DNA]</scope>
    <source>
        <strain evidence="1 2">KCTC 52442</strain>
    </source>
</reference>
<dbReference type="EMBL" id="JACOFU010000001">
    <property type="protein sequence ID" value="MBC3829919.1"/>
    <property type="molecule type" value="Genomic_DNA"/>
</dbReference>
<protein>
    <submittedName>
        <fullName evidence="1">Uncharacterized protein</fullName>
    </submittedName>
</protein>
<organism evidence="1 2">
    <name type="scientific">Undibacterium amnicola</name>
    <dbReference type="NCBI Taxonomy" id="1834038"/>
    <lineage>
        <taxon>Bacteria</taxon>
        <taxon>Pseudomonadati</taxon>
        <taxon>Pseudomonadota</taxon>
        <taxon>Betaproteobacteria</taxon>
        <taxon>Burkholderiales</taxon>
        <taxon>Oxalobacteraceae</taxon>
        <taxon>Undibacterium</taxon>
    </lineage>
</organism>
<name>A0ABR6XK74_9BURK</name>
<gene>
    <name evidence="1" type="ORF">H8K33_00190</name>
</gene>
<keyword evidence="2" id="KW-1185">Reference proteome</keyword>
<sequence>MYNLRARLEKIQSVRLRNCPSVRATVDMPKIKNARKRLDEYFPDIEALRHATAHKGENEAHPEVHAPDGLYALTGFLEPDRFSTPYKGTQRYLNITDQSFQNIVDVVAEFLSAFETTATELERQGHLE</sequence>
<dbReference type="Proteomes" id="UP000643610">
    <property type="component" value="Unassembled WGS sequence"/>
</dbReference>
<evidence type="ECO:0000313" key="2">
    <source>
        <dbReference type="Proteomes" id="UP000643610"/>
    </source>
</evidence>
<comment type="caution">
    <text evidence="1">The sequence shown here is derived from an EMBL/GenBank/DDBJ whole genome shotgun (WGS) entry which is preliminary data.</text>
</comment>
<proteinExistence type="predicted"/>